<keyword evidence="1 3" id="KW-0560">Oxidoreductase</keyword>
<protein>
    <submittedName>
        <fullName evidence="5">Aldehyde dehydrogenase family protein</fullName>
    </submittedName>
</protein>
<evidence type="ECO:0000256" key="3">
    <source>
        <dbReference type="RuleBase" id="RU003345"/>
    </source>
</evidence>
<accession>A0ABN1Y171</accession>
<dbReference type="InterPro" id="IPR016162">
    <property type="entry name" value="Ald_DH_N"/>
</dbReference>
<organism evidence="5 6">
    <name type="scientific">Pseudonocardia kongjuensis</name>
    <dbReference type="NCBI Taxonomy" id="102227"/>
    <lineage>
        <taxon>Bacteria</taxon>
        <taxon>Bacillati</taxon>
        <taxon>Actinomycetota</taxon>
        <taxon>Actinomycetes</taxon>
        <taxon>Pseudonocardiales</taxon>
        <taxon>Pseudonocardiaceae</taxon>
        <taxon>Pseudonocardia</taxon>
    </lineage>
</organism>
<dbReference type="Gene3D" id="3.40.309.10">
    <property type="entry name" value="Aldehyde Dehydrogenase, Chain A, domain 2"/>
    <property type="match status" value="1"/>
</dbReference>
<dbReference type="Gene3D" id="3.40.605.10">
    <property type="entry name" value="Aldehyde Dehydrogenase, Chain A, domain 1"/>
    <property type="match status" value="1"/>
</dbReference>
<feature type="domain" description="Aldehyde dehydrogenase" evidence="4">
    <location>
        <begin position="41"/>
        <end position="496"/>
    </location>
</feature>
<dbReference type="Pfam" id="PF00171">
    <property type="entry name" value="Aldedh"/>
    <property type="match status" value="1"/>
</dbReference>
<comment type="caution">
    <text evidence="5">The sequence shown here is derived from an EMBL/GenBank/DDBJ whole genome shotgun (WGS) entry which is preliminary data.</text>
</comment>
<proteinExistence type="inferred from homology"/>
<feature type="active site" evidence="2">
    <location>
        <position position="273"/>
    </location>
</feature>
<evidence type="ECO:0000313" key="6">
    <source>
        <dbReference type="Proteomes" id="UP001501414"/>
    </source>
</evidence>
<dbReference type="InterPro" id="IPR016160">
    <property type="entry name" value="Ald_DH_CS_CYS"/>
</dbReference>
<evidence type="ECO:0000256" key="2">
    <source>
        <dbReference type="PROSITE-ProRule" id="PRU10007"/>
    </source>
</evidence>
<reference evidence="5 6" key="1">
    <citation type="journal article" date="2019" name="Int. J. Syst. Evol. Microbiol.">
        <title>The Global Catalogue of Microorganisms (GCM) 10K type strain sequencing project: providing services to taxonomists for standard genome sequencing and annotation.</title>
        <authorList>
            <consortium name="The Broad Institute Genomics Platform"/>
            <consortium name="The Broad Institute Genome Sequencing Center for Infectious Disease"/>
            <person name="Wu L."/>
            <person name="Ma J."/>
        </authorList>
    </citation>
    <scope>NUCLEOTIDE SEQUENCE [LARGE SCALE GENOMIC DNA]</scope>
    <source>
        <strain evidence="5 6">JCM 11896</strain>
    </source>
</reference>
<evidence type="ECO:0000259" key="4">
    <source>
        <dbReference type="Pfam" id="PF00171"/>
    </source>
</evidence>
<dbReference type="RefSeq" id="WP_344025560.1">
    <property type="nucleotide sequence ID" value="NZ_BAAAJK010000027.1"/>
</dbReference>
<evidence type="ECO:0000256" key="1">
    <source>
        <dbReference type="ARBA" id="ARBA00023002"/>
    </source>
</evidence>
<dbReference type="SUPFAM" id="SSF53720">
    <property type="entry name" value="ALDH-like"/>
    <property type="match status" value="1"/>
</dbReference>
<dbReference type="PANTHER" id="PTHR11699">
    <property type="entry name" value="ALDEHYDE DEHYDROGENASE-RELATED"/>
    <property type="match status" value="1"/>
</dbReference>
<gene>
    <name evidence="5" type="ORF">GCM10009613_44280</name>
</gene>
<dbReference type="Proteomes" id="UP001501414">
    <property type="component" value="Unassembled WGS sequence"/>
</dbReference>
<dbReference type="InterPro" id="IPR015590">
    <property type="entry name" value="Aldehyde_DH_dom"/>
</dbReference>
<dbReference type="InterPro" id="IPR016161">
    <property type="entry name" value="Ald_DH/histidinol_DH"/>
</dbReference>
<dbReference type="PROSITE" id="PS00070">
    <property type="entry name" value="ALDEHYDE_DEHYDR_CYS"/>
    <property type="match status" value="1"/>
</dbReference>
<dbReference type="InterPro" id="IPR029510">
    <property type="entry name" value="Ald_DH_CS_GLU"/>
</dbReference>
<sequence length="500" mass="50721">MTSTRDGAGTLAGVQPSLRAWLEVSRPMLIGGVPVGDAPPLAVEDPSTGLRIAEVAIAGAEHVDRAVSSARAAFEADDWRWLAASDRGRLIRAAAAVVDRHSDELAQLDAIDAGIPIGLSRELIAAGVGSLEYAAGTAARISGDALAPSGLPGDRFGARVLREPLGVVAMILPWNSPAAMLLDKIGNVLATGNTAVVKPAEQTPLGALRVAELFAGAGLPPGVLNVVPGLGSVAGAALVEHPGVDAISFTGSTVTGKRIAAAAAANLTPVSLELGGKSPALVFPDADLDAAVETVAGNAFLLSGQFCTAPSRVFVHRQVFDEVLAGLCAVAGALVVGPPLDPSTTTGPLISGAQRERVLGLVGSGLLAGARAACGGDAVDGPGHYVAPTVLTGTTREMAVEREEVFGPVLSVTPFDGIDEAVRLANDTPYGLAAGVFTGGLATAERMTRDLQAGNVWINCYNAFDPALPFGGYKQSGRARESGTAAIDRYTQTKTVVTAT</sequence>
<dbReference type="EMBL" id="BAAAJK010000027">
    <property type="protein sequence ID" value="GAA1395096.1"/>
    <property type="molecule type" value="Genomic_DNA"/>
</dbReference>
<name>A0ABN1Y171_9PSEU</name>
<dbReference type="InterPro" id="IPR016163">
    <property type="entry name" value="Ald_DH_C"/>
</dbReference>
<keyword evidence="6" id="KW-1185">Reference proteome</keyword>
<comment type="similarity">
    <text evidence="3">Belongs to the aldehyde dehydrogenase family.</text>
</comment>
<dbReference type="PROSITE" id="PS00687">
    <property type="entry name" value="ALDEHYDE_DEHYDR_GLU"/>
    <property type="match status" value="1"/>
</dbReference>
<evidence type="ECO:0000313" key="5">
    <source>
        <dbReference type="EMBL" id="GAA1395096.1"/>
    </source>
</evidence>